<dbReference type="InterPro" id="IPR036236">
    <property type="entry name" value="Znf_C2H2_sf"/>
</dbReference>
<keyword evidence="6" id="KW-0238">DNA-binding</keyword>
<evidence type="ECO:0000256" key="2">
    <source>
        <dbReference type="ARBA" id="ARBA00012180"/>
    </source>
</evidence>
<feature type="domain" description="Core-binding (CB)" evidence="12">
    <location>
        <begin position="603"/>
        <end position="686"/>
    </location>
</feature>
<feature type="region of interest" description="Disordered" evidence="9">
    <location>
        <begin position="189"/>
        <end position="213"/>
    </location>
</feature>
<dbReference type="InterPro" id="IPR003656">
    <property type="entry name" value="Znf_BED"/>
</dbReference>
<dbReference type="SMART" id="SM00614">
    <property type="entry name" value="ZnF_BED"/>
    <property type="match status" value="1"/>
</dbReference>
<dbReference type="EMBL" id="JACTAM010000001">
    <property type="protein sequence ID" value="KAI2668391.1"/>
    <property type="molecule type" value="Genomic_DNA"/>
</dbReference>
<keyword evidence="3" id="KW-0479">Metal-binding</keyword>
<comment type="caution">
    <text evidence="13">The sequence shown here is derived from an EMBL/GenBank/DDBJ whole genome shotgun (WGS) entry which is preliminary data.</text>
</comment>
<keyword evidence="7" id="KW-0233">DNA recombination</keyword>
<dbReference type="InterPro" id="IPR000477">
    <property type="entry name" value="RT_dom"/>
</dbReference>
<accession>A0ABQ8MZY1</accession>
<proteinExistence type="inferred from homology"/>
<dbReference type="SUPFAM" id="SSF57667">
    <property type="entry name" value="beta-beta-alpha zinc fingers"/>
    <property type="match status" value="1"/>
</dbReference>
<dbReference type="Gene3D" id="1.10.443.10">
    <property type="entry name" value="Intergrase catalytic core"/>
    <property type="match status" value="1"/>
</dbReference>
<dbReference type="Gene3D" id="3.30.70.270">
    <property type="match status" value="1"/>
</dbReference>
<organism evidence="13 14">
    <name type="scientific">Labeo rohita</name>
    <name type="common">Indian major carp</name>
    <name type="synonym">Cyprinus rohita</name>
    <dbReference type="NCBI Taxonomy" id="84645"/>
    <lineage>
        <taxon>Eukaryota</taxon>
        <taxon>Metazoa</taxon>
        <taxon>Chordata</taxon>
        <taxon>Craniata</taxon>
        <taxon>Vertebrata</taxon>
        <taxon>Euteleostomi</taxon>
        <taxon>Actinopterygii</taxon>
        <taxon>Neopterygii</taxon>
        <taxon>Teleostei</taxon>
        <taxon>Ostariophysi</taxon>
        <taxon>Cypriniformes</taxon>
        <taxon>Cyprinidae</taxon>
        <taxon>Labeoninae</taxon>
        <taxon>Labeonini</taxon>
        <taxon>Labeo</taxon>
    </lineage>
</organism>
<evidence type="ECO:0000256" key="7">
    <source>
        <dbReference type="ARBA" id="ARBA00023172"/>
    </source>
</evidence>
<dbReference type="Gene3D" id="1.10.150.130">
    <property type="match status" value="1"/>
</dbReference>
<dbReference type="PROSITE" id="PS51900">
    <property type="entry name" value="CB"/>
    <property type="match status" value="1"/>
</dbReference>
<reference evidence="13 14" key="1">
    <citation type="submission" date="2022-01" db="EMBL/GenBank/DDBJ databases">
        <title>A high-quality chromosome-level genome assembly of rohu carp, Labeo rohita.</title>
        <authorList>
            <person name="Arick M.A. II"/>
            <person name="Hsu C.-Y."/>
            <person name="Magbanua Z."/>
            <person name="Pechanova O."/>
            <person name="Grover C."/>
            <person name="Miller E."/>
            <person name="Thrash A."/>
            <person name="Ezzel L."/>
            <person name="Alam S."/>
            <person name="Benzie J."/>
            <person name="Hamilton M."/>
            <person name="Karsi A."/>
            <person name="Lawrence M.L."/>
            <person name="Peterson D.G."/>
        </authorList>
    </citation>
    <scope>NUCLEOTIDE SEQUENCE [LARGE SCALE GENOMIC DNA]</scope>
    <source>
        <strain evidence="14">BAU-BD-2019</strain>
        <tissue evidence="13">Blood</tissue>
    </source>
</reference>
<evidence type="ECO:0000256" key="8">
    <source>
        <dbReference type="PROSITE-ProRule" id="PRU00027"/>
    </source>
</evidence>
<sequence length="1190" mass="131742">MNIGEWYLHAEPLPPYIRIYKKVACNHSFRLLLLEPRLLSHLKKKKEEFLSSHSLCWRAAELLKELHLKERSAAASLILRAAVFTASTPPALQRAPRLSARLCRGFSLGGPGFQKSEFLAAVEDIFPVCLSGRALPGAVVSSPLWMDMIAVSRAWAESTLRQRSRMSLSRQGFSAAAVRHLGDIQVTVQNVPSAPKAPRTSASPRSPVELPEQYTSPYSGLGISFGAPQEIEMSAAASEGESDDEADGSAGRYPSAVAAPSETDAELSAMLLRAAKEIGLEVPKTPPADPSRLDDWFLGRAPAAPPRSPPVPFFPEVHEELLLSPRLLYSPYFIVPEKSGGLRPILDLRALNRSLLRLPFKMLTTKRMLTCIRPQDWFAAIDLKDAYFHVSILPRHRPFLRFAFEGRAYQYKVLPFGLSLSPRVFTKVAEAALSPLWQTGIRILNYLDDWLLIAHSRDLLCEQRDLVLRHLSHLGLQVNREKSKLSPVQRISFLGVELDSVKAPGAYGSRSRSDAARPASYETASALVTRSSPEMGMAPWHTPDWRFPAVSPPVQPVVRPGLPSGRSPPGTSLQASCGIHGCLFHRLGCCMQRARPVPGRDASDLSGLPQAVIETITQSRAPSTRQAYALRWGLFVDWCSSRGEDPQRCTIAVVLPFLQEKLERRLSPSTLKVYVAAIAAYHDAVDGTSLGKHQLIVRFLRSARRVNPPRPHPIPSWDLSVALQGLREAPFEPLASVELKYLLLKTALLTALASIKRVGDLQAFSVEEACLEFGPGDSHVILRPRPGYVPKVPTTPFRDQVVNLQALPLEEADPASALLCPVRALRIYVDCTRHFRRTEQLFVCFGGQQKGNAVSKQRLAHWVVDAISLSYQNQGEPCPLGVRAHSTRSVASSYALAHGASLADICRAAGWATPNTFARFYNLRVEAVSSRLFVWFVWPTSGSWPVPWEGTETLHPLPRPDVALRNTPRADRRTCQQTDMSVTFPTNVESDTLTANHVTVSRLVAPYRYLVLVCWIPLHKQKMSAAASEEIVNKRGKVSSPVWQFFGYYKSDRSQTNVVCKLCKTVVPAKTGNTTNLMYHLSRAHPLEHSRIQPTTSVAATPHKQQTTMEMYSASVPYDKESKRYKDITEAVAYHIAKDMLPLSTVEKPDHTGEVIAEGLKEALLSWSLIEDKMVCITTDSGANVVKATC</sequence>
<feature type="domain" description="Reverse transcriptase" evidence="11">
    <location>
        <begin position="316"/>
        <end position="498"/>
    </location>
</feature>
<dbReference type="InterPro" id="IPR044068">
    <property type="entry name" value="CB"/>
</dbReference>
<protein>
    <recommendedName>
        <fullName evidence="2">ribonuclease H</fullName>
        <ecNumber evidence="2">3.1.26.4</ecNumber>
    </recommendedName>
</protein>
<dbReference type="InterPro" id="IPR013762">
    <property type="entry name" value="Integrase-like_cat_sf"/>
</dbReference>
<dbReference type="SUPFAM" id="SSF47823">
    <property type="entry name" value="lambda integrase-like, N-terminal domain"/>
    <property type="match status" value="1"/>
</dbReference>
<keyword evidence="5" id="KW-0862">Zinc</keyword>
<comment type="similarity">
    <text evidence="1">Belongs to the beta type-B retroviral polymerase family. HERV class-II K(HML-2) pol subfamily.</text>
</comment>
<dbReference type="InterPro" id="IPR043128">
    <property type="entry name" value="Rev_trsase/Diguanyl_cyclase"/>
</dbReference>
<name>A0ABQ8MZY1_LABRO</name>
<feature type="domain" description="BED-type" evidence="10">
    <location>
        <begin position="1037"/>
        <end position="1092"/>
    </location>
</feature>
<dbReference type="InterPro" id="IPR010998">
    <property type="entry name" value="Integrase_recombinase_N"/>
</dbReference>
<dbReference type="EC" id="3.1.26.4" evidence="2"/>
<gene>
    <name evidence="13" type="ORF">H4Q32_005104</name>
</gene>
<feature type="region of interest" description="Disordered" evidence="9">
    <location>
        <begin position="234"/>
        <end position="261"/>
    </location>
</feature>
<keyword evidence="14" id="KW-1185">Reference proteome</keyword>
<dbReference type="PANTHER" id="PTHR35617">
    <property type="entry name" value="PHAGE_INTEGRASE DOMAIN-CONTAINING PROTEIN"/>
    <property type="match status" value="1"/>
</dbReference>
<dbReference type="SUPFAM" id="SSF56672">
    <property type="entry name" value="DNA/RNA polymerases"/>
    <property type="match status" value="1"/>
</dbReference>
<dbReference type="PROSITE" id="PS50878">
    <property type="entry name" value="RT_POL"/>
    <property type="match status" value="1"/>
</dbReference>
<evidence type="ECO:0000256" key="5">
    <source>
        <dbReference type="ARBA" id="ARBA00022833"/>
    </source>
</evidence>
<dbReference type="PANTHER" id="PTHR35617:SF3">
    <property type="entry name" value="CORE-BINDING (CB) DOMAIN-CONTAINING PROTEIN"/>
    <property type="match status" value="1"/>
</dbReference>
<dbReference type="SUPFAM" id="SSF56349">
    <property type="entry name" value="DNA breaking-rejoining enzymes"/>
    <property type="match status" value="1"/>
</dbReference>
<evidence type="ECO:0000259" key="11">
    <source>
        <dbReference type="PROSITE" id="PS50878"/>
    </source>
</evidence>
<keyword evidence="4 8" id="KW-0863">Zinc-finger</keyword>
<evidence type="ECO:0000313" key="14">
    <source>
        <dbReference type="Proteomes" id="UP000830375"/>
    </source>
</evidence>
<evidence type="ECO:0000256" key="3">
    <source>
        <dbReference type="ARBA" id="ARBA00022723"/>
    </source>
</evidence>
<evidence type="ECO:0000259" key="12">
    <source>
        <dbReference type="PROSITE" id="PS51900"/>
    </source>
</evidence>
<dbReference type="Proteomes" id="UP000830375">
    <property type="component" value="Unassembled WGS sequence"/>
</dbReference>
<evidence type="ECO:0000259" key="10">
    <source>
        <dbReference type="PROSITE" id="PS50808"/>
    </source>
</evidence>
<dbReference type="Pfam" id="PF00078">
    <property type="entry name" value="RVT_1"/>
    <property type="match status" value="1"/>
</dbReference>
<dbReference type="InterPro" id="IPR043502">
    <property type="entry name" value="DNA/RNA_pol_sf"/>
</dbReference>
<dbReference type="Gene3D" id="3.10.10.10">
    <property type="entry name" value="HIV Type 1 Reverse Transcriptase, subunit A, domain 1"/>
    <property type="match status" value="1"/>
</dbReference>
<dbReference type="PROSITE" id="PS50808">
    <property type="entry name" value="ZF_BED"/>
    <property type="match status" value="1"/>
</dbReference>
<evidence type="ECO:0000256" key="4">
    <source>
        <dbReference type="ARBA" id="ARBA00022771"/>
    </source>
</evidence>
<evidence type="ECO:0000313" key="13">
    <source>
        <dbReference type="EMBL" id="KAI2668391.1"/>
    </source>
</evidence>
<dbReference type="InterPro" id="IPR011010">
    <property type="entry name" value="DNA_brk_join_enz"/>
</dbReference>
<evidence type="ECO:0000256" key="1">
    <source>
        <dbReference type="ARBA" id="ARBA00010879"/>
    </source>
</evidence>
<dbReference type="Pfam" id="PF02892">
    <property type="entry name" value="zf-BED"/>
    <property type="match status" value="1"/>
</dbReference>
<evidence type="ECO:0000256" key="6">
    <source>
        <dbReference type="ARBA" id="ARBA00023125"/>
    </source>
</evidence>
<dbReference type="CDD" id="cd03714">
    <property type="entry name" value="RT_DIRS1"/>
    <property type="match status" value="1"/>
</dbReference>
<evidence type="ECO:0000256" key="9">
    <source>
        <dbReference type="SAM" id="MobiDB-lite"/>
    </source>
</evidence>